<dbReference type="EMBL" id="JAHRIN010053010">
    <property type="protein sequence ID" value="MEQ2210353.1"/>
    <property type="molecule type" value="Genomic_DNA"/>
</dbReference>
<organism evidence="2 3">
    <name type="scientific">Xenoophorus captivus</name>
    <dbReference type="NCBI Taxonomy" id="1517983"/>
    <lineage>
        <taxon>Eukaryota</taxon>
        <taxon>Metazoa</taxon>
        <taxon>Chordata</taxon>
        <taxon>Craniata</taxon>
        <taxon>Vertebrata</taxon>
        <taxon>Euteleostomi</taxon>
        <taxon>Actinopterygii</taxon>
        <taxon>Neopterygii</taxon>
        <taxon>Teleostei</taxon>
        <taxon>Neoteleostei</taxon>
        <taxon>Acanthomorphata</taxon>
        <taxon>Ovalentaria</taxon>
        <taxon>Atherinomorphae</taxon>
        <taxon>Cyprinodontiformes</taxon>
        <taxon>Goodeidae</taxon>
        <taxon>Xenoophorus</taxon>
    </lineage>
</organism>
<reference evidence="2 3" key="1">
    <citation type="submission" date="2021-06" db="EMBL/GenBank/DDBJ databases">
        <authorList>
            <person name="Palmer J.M."/>
        </authorList>
    </citation>
    <scope>NUCLEOTIDE SEQUENCE [LARGE SCALE GENOMIC DNA]</scope>
    <source>
        <strain evidence="2 3">XC_2019</strain>
        <tissue evidence="2">Muscle</tissue>
    </source>
</reference>
<evidence type="ECO:0000256" key="1">
    <source>
        <dbReference type="SAM" id="Phobius"/>
    </source>
</evidence>
<evidence type="ECO:0000313" key="3">
    <source>
        <dbReference type="Proteomes" id="UP001434883"/>
    </source>
</evidence>
<accession>A0ABV0RS81</accession>
<feature type="transmembrane region" description="Helical" evidence="1">
    <location>
        <begin position="12"/>
        <end position="30"/>
    </location>
</feature>
<keyword evidence="1" id="KW-0812">Transmembrane</keyword>
<sequence length="107" mass="12541">MYIQFTNHFPTAPVFLSLKFYPFLISVLLFSTSHFEPGHHHQLLFHNTTQLPLISWEKILLYKNNIINYKIALNYMPLLSNGNILEVFPFPSTPKLFDQKLYTAPTL</sequence>
<keyword evidence="3" id="KW-1185">Reference proteome</keyword>
<proteinExistence type="predicted"/>
<keyword evidence="1" id="KW-0472">Membrane</keyword>
<comment type="caution">
    <text evidence="2">The sequence shown here is derived from an EMBL/GenBank/DDBJ whole genome shotgun (WGS) entry which is preliminary data.</text>
</comment>
<protein>
    <submittedName>
        <fullName evidence="2">Uncharacterized protein</fullName>
    </submittedName>
</protein>
<gene>
    <name evidence="2" type="ORF">XENOCAPTIV_012297</name>
</gene>
<evidence type="ECO:0000313" key="2">
    <source>
        <dbReference type="EMBL" id="MEQ2210353.1"/>
    </source>
</evidence>
<keyword evidence="1" id="KW-1133">Transmembrane helix</keyword>
<name>A0ABV0RS81_9TELE</name>
<dbReference type="Proteomes" id="UP001434883">
    <property type="component" value="Unassembled WGS sequence"/>
</dbReference>